<name>A0A0A1UCJ7_ENTIV</name>
<dbReference type="EMBL" id="KB206537">
    <property type="protein sequence ID" value="ELP90014.1"/>
    <property type="molecule type" value="Genomic_DNA"/>
</dbReference>
<dbReference type="AlphaFoldDB" id="A0A0A1UCJ7"/>
<dbReference type="KEGG" id="eiv:EIN_403380"/>
<protein>
    <submittedName>
        <fullName evidence="1">Uncharacterized protein</fullName>
    </submittedName>
</protein>
<dbReference type="OMA" id="DQKQKCD"/>
<organism evidence="1 2">
    <name type="scientific">Entamoeba invadens IP1</name>
    <dbReference type="NCBI Taxonomy" id="370355"/>
    <lineage>
        <taxon>Eukaryota</taxon>
        <taxon>Amoebozoa</taxon>
        <taxon>Evosea</taxon>
        <taxon>Archamoebae</taxon>
        <taxon>Mastigamoebida</taxon>
        <taxon>Entamoebidae</taxon>
        <taxon>Entamoeba</taxon>
    </lineage>
</organism>
<evidence type="ECO:0000313" key="2">
    <source>
        <dbReference type="Proteomes" id="UP000014680"/>
    </source>
</evidence>
<proteinExistence type="predicted"/>
<sequence length="121" mass="13608">MSETVGNVVIQVPPENAKNPVETPEADPIKKDITLTDIISVTDQSNKCDEIAKQQQEIKDIINDQLHHVANIQQVVNSKTKHFNEIIDQSIAIVKDTKKDLIIIQAKIQNMRLMLRLGTSK</sequence>
<dbReference type="OrthoDB" id="30148at2759"/>
<dbReference type="Proteomes" id="UP000014680">
    <property type="component" value="Unassembled WGS sequence"/>
</dbReference>
<gene>
    <name evidence="1" type="ORF">EIN_403380</name>
</gene>
<reference evidence="1 2" key="1">
    <citation type="submission" date="2012-10" db="EMBL/GenBank/DDBJ databases">
        <authorList>
            <person name="Zafar N."/>
            <person name="Inman J."/>
            <person name="Hall N."/>
            <person name="Lorenzi H."/>
            <person name="Caler E."/>
        </authorList>
    </citation>
    <scope>NUCLEOTIDE SEQUENCE [LARGE SCALE GENOMIC DNA]</scope>
    <source>
        <strain evidence="1 2">IP1</strain>
    </source>
</reference>
<dbReference type="RefSeq" id="XP_004256785.1">
    <property type="nucleotide sequence ID" value="XM_004256737.1"/>
</dbReference>
<evidence type="ECO:0000313" key="1">
    <source>
        <dbReference type="EMBL" id="ELP90014.1"/>
    </source>
</evidence>
<dbReference type="VEuPathDB" id="AmoebaDB:EIN_403380"/>
<accession>A0A0A1UCJ7</accession>
<keyword evidence="2" id="KW-1185">Reference proteome</keyword>
<dbReference type="GeneID" id="14889146"/>